<reference evidence="7 8" key="1">
    <citation type="journal article" date="2015" name="Nature">
        <title>rRNA introns, odd ribosomes, and small enigmatic genomes across a large radiation of phyla.</title>
        <authorList>
            <person name="Brown C.T."/>
            <person name="Hug L.A."/>
            <person name="Thomas B.C."/>
            <person name="Sharon I."/>
            <person name="Castelle C.J."/>
            <person name="Singh A."/>
            <person name="Wilkins M.J."/>
            <person name="Williams K.H."/>
            <person name="Banfield J.F."/>
        </authorList>
    </citation>
    <scope>NUCLEOTIDE SEQUENCE [LARGE SCALE GENOMIC DNA]</scope>
</reference>
<gene>
    <name evidence="7" type="ORF">UX10_C0037G0002</name>
</gene>
<feature type="transmembrane region" description="Helical" evidence="5">
    <location>
        <begin position="43"/>
        <end position="64"/>
    </location>
</feature>
<evidence type="ECO:0000259" key="6">
    <source>
        <dbReference type="Pfam" id="PF04932"/>
    </source>
</evidence>
<dbReference type="GO" id="GO:0016020">
    <property type="term" value="C:membrane"/>
    <property type="evidence" value="ECO:0007669"/>
    <property type="project" value="UniProtKB-SubCell"/>
</dbReference>
<keyword evidence="3 5" id="KW-1133">Transmembrane helix</keyword>
<comment type="caution">
    <text evidence="7">The sequence shown here is derived from an EMBL/GenBank/DDBJ whole genome shotgun (WGS) entry which is preliminary data.</text>
</comment>
<evidence type="ECO:0000256" key="5">
    <source>
        <dbReference type="SAM" id="Phobius"/>
    </source>
</evidence>
<feature type="transmembrane region" description="Helical" evidence="5">
    <location>
        <begin position="202"/>
        <end position="219"/>
    </location>
</feature>
<evidence type="ECO:0000313" key="7">
    <source>
        <dbReference type="EMBL" id="KKU06196.1"/>
    </source>
</evidence>
<feature type="transmembrane region" description="Helical" evidence="5">
    <location>
        <begin position="85"/>
        <end position="103"/>
    </location>
</feature>
<keyword evidence="4 5" id="KW-0472">Membrane</keyword>
<sequence>MSLMQSRFSIQWHHALALLLFVLPWQTRLILHRTAWQGGVWEYGTVGVYATEILLWGVALWYVISRLRKKQENTARELHDAQISNKARLCFGLFALWFIYQIIHAQFPWIEAQALVHFFEAFILWHLITRAHARTRFLQWSFLAGLGTQALFALTQFFTQRAFAFRWLGITDHPAWAGGSAVIETMSGRWLRAYGGLPHPNILGGYMAVGALLVAVQILKMPREKNLREAFGIASLLLFFVALVAGLMVSFSRSAMLALVCGLIIVTWQHLRKRWRHAHGGSVDSRTEILHNTQSGMRRVGMIWFCGVLTASMFVILQPDLFITRARAQTRLEQQSISERIASYKGACEVLRRDGFLGTGLGNYTAVLHVLDSSRPGWEYQPVHNALVLAFLELGLIMSLVLICFLLFAGNTPLLRTRFLAGDWGLFVSLFVLAMFDHYLWSLLSGLVLCAVVFTLIKPKKTKTDSFG</sequence>
<dbReference type="AlphaFoldDB" id="A0A0G1MD34"/>
<feature type="transmembrane region" description="Helical" evidence="5">
    <location>
        <begin position="109"/>
        <end position="128"/>
    </location>
</feature>
<dbReference type="InterPro" id="IPR051533">
    <property type="entry name" value="WaaL-like"/>
</dbReference>
<dbReference type="PANTHER" id="PTHR37422:SF13">
    <property type="entry name" value="LIPOPOLYSACCHARIDE BIOSYNTHESIS PROTEIN PA4999-RELATED"/>
    <property type="match status" value="1"/>
</dbReference>
<organism evidence="7 8">
    <name type="scientific">Candidatus Magasanikbacteria bacterium GW2011_GWA2_45_39</name>
    <dbReference type="NCBI Taxonomy" id="1619041"/>
    <lineage>
        <taxon>Bacteria</taxon>
        <taxon>Candidatus Magasanikiibacteriota</taxon>
    </lineage>
</organism>
<feature type="transmembrane region" description="Helical" evidence="5">
    <location>
        <begin position="415"/>
        <end position="433"/>
    </location>
</feature>
<proteinExistence type="predicted"/>
<evidence type="ECO:0000256" key="3">
    <source>
        <dbReference type="ARBA" id="ARBA00022989"/>
    </source>
</evidence>
<feature type="transmembrane region" description="Helical" evidence="5">
    <location>
        <begin position="255"/>
        <end position="271"/>
    </location>
</feature>
<feature type="transmembrane region" description="Helical" evidence="5">
    <location>
        <begin position="140"/>
        <end position="158"/>
    </location>
</feature>
<feature type="transmembrane region" description="Helical" evidence="5">
    <location>
        <begin position="386"/>
        <end position="408"/>
    </location>
</feature>
<evidence type="ECO:0000256" key="4">
    <source>
        <dbReference type="ARBA" id="ARBA00023136"/>
    </source>
</evidence>
<evidence type="ECO:0000256" key="1">
    <source>
        <dbReference type="ARBA" id="ARBA00004141"/>
    </source>
</evidence>
<dbReference type="Proteomes" id="UP000033999">
    <property type="component" value="Unassembled WGS sequence"/>
</dbReference>
<evidence type="ECO:0000313" key="8">
    <source>
        <dbReference type="Proteomes" id="UP000033999"/>
    </source>
</evidence>
<feature type="domain" description="O-antigen ligase-related" evidence="6">
    <location>
        <begin position="239"/>
        <end position="398"/>
    </location>
</feature>
<feature type="transmembrane region" description="Helical" evidence="5">
    <location>
        <begin position="231"/>
        <end position="249"/>
    </location>
</feature>
<comment type="subcellular location">
    <subcellularLocation>
        <location evidence="1">Membrane</location>
        <topology evidence="1">Multi-pass membrane protein</topology>
    </subcellularLocation>
</comment>
<dbReference type="InterPro" id="IPR007016">
    <property type="entry name" value="O-antigen_ligase-rel_domated"/>
</dbReference>
<dbReference type="EMBL" id="LCKX01000037">
    <property type="protein sequence ID" value="KKU06196.1"/>
    <property type="molecule type" value="Genomic_DNA"/>
</dbReference>
<feature type="transmembrane region" description="Helical" evidence="5">
    <location>
        <begin position="12"/>
        <end position="31"/>
    </location>
</feature>
<name>A0A0G1MD34_9BACT</name>
<keyword evidence="2 5" id="KW-0812">Transmembrane</keyword>
<accession>A0A0G1MD34</accession>
<feature type="transmembrane region" description="Helical" evidence="5">
    <location>
        <begin position="300"/>
        <end position="317"/>
    </location>
</feature>
<dbReference type="Pfam" id="PF04932">
    <property type="entry name" value="Wzy_C"/>
    <property type="match status" value="1"/>
</dbReference>
<dbReference type="PANTHER" id="PTHR37422">
    <property type="entry name" value="TEICHURONIC ACID BIOSYNTHESIS PROTEIN TUAE"/>
    <property type="match status" value="1"/>
</dbReference>
<feature type="transmembrane region" description="Helical" evidence="5">
    <location>
        <begin position="439"/>
        <end position="457"/>
    </location>
</feature>
<protein>
    <recommendedName>
        <fullName evidence="6">O-antigen ligase-related domain-containing protein</fullName>
    </recommendedName>
</protein>
<evidence type="ECO:0000256" key="2">
    <source>
        <dbReference type="ARBA" id="ARBA00022692"/>
    </source>
</evidence>